<keyword evidence="2" id="KW-1185">Reference proteome</keyword>
<gene>
    <name evidence="1" type="primary">oxaA1</name>
    <name evidence="1" type="ORF">rsdtw13_36990</name>
</gene>
<sequence length="230" mass="25703">MIDGIRDVLVVIFKSIHSGIVSIGITNVGTSYVLAIFILTLIVRMLILPLYIKQMKSTAGMQAIQPELKKLQDKYKNDPQKLQEKTMQLYKDNNVSMFGGCLPMIIQLPIIWALYRVFMNIPELTGASFLWIPNLNSYDPRYILPVLSAAATYVQSWLMTSTQPSGQQAGGMNMGTMNIVTAVMMGAFAMKLGASIVLYWIMGSLILVVQTYFLNVRPAKKKKLQVDGKK</sequence>
<dbReference type="EMBL" id="BROD01000001">
    <property type="protein sequence ID" value="GKX68441.1"/>
    <property type="molecule type" value="Genomic_DNA"/>
</dbReference>
<comment type="caution">
    <text evidence="1">The sequence shown here is derived from an EMBL/GenBank/DDBJ whole genome shotgun (WGS) entry which is preliminary data.</text>
</comment>
<accession>A0ACB5RH66</accession>
<reference evidence="1" key="1">
    <citation type="journal article" date="2025" name="Int. J. Syst. Evol. Microbiol.">
        <title>Inconstantimicrobium mannanitabidum sp. nov., a novel member of the family Clostridiaceae isolated from anoxic soil under the treatment of reductive soil disinfestation.</title>
        <authorList>
            <person name="Ueki A."/>
            <person name="Tonouchi A."/>
            <person name="Honma S."/>
            <person name="Kaku N."/>
            <person name="Ueki K."/>
        </authorList>
    </citation>
    <scope>NUCLEOTIDE SEQUENCE</scope>
    <source>
        <strain evidence="1">TW13</strain>
    </source>
</reference>
<evidence type="ECO:0000313" key="1">
    <source>
        <dbReference type="EMBL" id="GKX68441.1"/>
    </source>
</evidence>
<proteinExistence type="predicted"/>
<dbReference type="Proteomes" id="UP001058074">
    <property type="component" value="Unassembled WGS sequence"/>
</dbReference>
<evidence type="ECO:0000313" key="2">
    <source>
        <dbReference type="Proteomes" id="UP001058074"/>
    </source>
</evidence>
<protein>
    <submittedName>
        <fullName evidence="1">Membrane protein insertase YidC</fullName>
    </submittedName>
</protein>
<organism evidence="1 2">
    <name type="scientific">Inconstantimicrobium mannanitabidum</name>
    <dbReference type="NCBI Taxonomy" id="1604901"/>
    <lineage>
        <taxon>Bacteria</taxon>
        <taxon>Bacillati</taxon>
        <taxon>Bacillota</taxon>
        <taxon>Clostridia</taxon>
        <taxon>Eubacteriales</taxon>
        <taxon>Clostridiaceae</taxon>
        <taxon>Inconstantimicrobium</taxon>
    </lineage>
</organism>
<name>A0ACB5RH66_9CLOT</name>